<keyword evidence="3" id="KW-1185">Reference proteome</keyword>
<dbReference type="AlphaFoldDB" id="A0A366XTA8"/>
<feature type="transmembrane region" description="Helical" evidence="1">
    <location>
        <begin position="210"/>
        <end position="230"/>
    </location>
</feature>
<dbReference type="EMBL" id="QOCW01000013">
    <property type="protein sequence ID" value="RBW69127.1"/>
    <property type="molecule type" value="Genomic_DNA"/>
</dbReference>
<evidence type="ECO:0000313" key="2">
    <source>
        <dbReference type="EMBL" id="RBW69127.1"/>
    </source>
</evidence>
<name>A0A366XTA8_9BACI</name>
<feature type="transmembrane region" description="Helical" evidence="1">
    <location>
        <begin position="34"/>
        <end position="52"/>
    </location>
</feature>
<comment type="caution">
    <text evidence="2">The sequence shown here is derived from an EMBL/GenBank/DDBJ whole genome shotgun (WGS) entry which is preliminary data.</text>
</comment>
<sequence length="309" mass="34718">MMKKTNLITEAALLAAIYTIFFMISFYVPLLNTIVMWVLPLPFIFIIVRHTIKAGMILWAVTLALTLLFSVMALPLTLLFGSGGIVMGALYKKRKSAFAILLGGSLTYIAGFVLLYIASILFLKIDIMKDSITLMKDSLERADQFSKMIGGGNEAQLQSLYDSLDVLQYLAPSALLIVGVLFALLTQLVANMVLKRFRIEVPPFPPFREWSFPKSFLWYYLGIILLSFVSSEVGSPLYIAAVNLILILENIMIIQGITVIFYFSYLKKWPKAVPVMAVIFSFLLALPLQLIKFLGIIDLGFNLRKRMKS</sequence>
<feature type="transmembrane region" description="Helical" evidence="1">
    <location>
        <begin position="169"/>
        <end position="190"/>
    </location>
</feature>
<keyword evidence="1" id="KW-0812">Transmembrane</keyword>
<feature type="transmembrane region" description="Helical" evidence="1">
    <location>
        <begin position="64"/>
        <end position="91"/>
    </location>
</feature>
<protein>
    <submittedName>
        <fullName evidence="2">DUF2232 domain-containing protein</fullName>
    </submittedName>
</protein>
<dbReference type="InterPro" id="IPR018710">
    <property type="entry name" value="DUF2232"/>
</dbReference>
<accession>A0A366XTA8</accession>
<dbReference type="RefSeq" id="WP_113806559.1">
    <property type="nucleotide sequence ID" value="NZ_QOCW01000013.1"/>
</dbReference>
<dbReference type="PANTHER" id="PTHR41324:SF1">
    <property type="entry name" value="DUF2232 DOMAIN-CONTAINING PROTEIN"/>
    <property type="match status" value="1"/>
</dbReference>
<dbReference type="Proteomes" id="UP000253314">
    <property type="component" value="Unassembled WGS sequence"/>
</dbReference>
<dbReference type="PANTHER" id="PTHR41324">
    <property type="entry name" value="MEMBRANE PROTEIN-RELATED"/>
    <property type="match status" value="1"/>
</dbReference>
<keyword evidence="1" id="KW-1133">Transmembrane helix</keyword>
<reference evidence="2 3" key="1">
    <citation type="submission" date="2018-07" db="EMBL/GenBank/DDBJ databases">
        <title>Lottiidibacillus patelloidae gen. nov., sp. nov., isolated from the intestinal tract of a marine limpet and the reclassification of B. taeanensis BH030017T, B. algicola KMM 3737T and B. hwajinpoensis SW-72T as genus Lottiidibacillus.</title>
        <authorList>
            <person name="Liu R."/>
            <person name="Huang Z."/>
        </authorList>
    </citation>
    <scope>NUCLEOTIDE SEQUENCE [LARGE SCALE GENOMIC DNA]</scope>
    <source>
        <strain evidence="2 3">BH030017</strain>
    </source>
</reference>
<keyword evidence="1" id="KW-0472">Membrane</keyword>
<gene>
    <name evidence="2" type="ORF">DS031_13305</name>
</gene>
<evidence type="ECO:0000256" key="1">
    <source>
        <dbReference type="SAM" id="Phobius"/>
    </source>
</evidence>
<feature type="transmembrane region" description="Helical" evidence="1">
    <location>
        <begin position="275"/>
        <end position="301"/>
    </location>
</feature>
<dbReference type="OrthoDB" id="2987886at2"/>
<evidence type="ECO:0000313" key="3">
    <source>
        <dbReference type="Proteomes" id="UP000253314"/>
    </source>
</evidence>
<feature type="transmembrane region" description="Helical" evidence="1">
    <location>
        <begin position="97"/>
        <end position="123"/>
    </location>
</feature>
<proteinExistence type="predicted"/>
<dbReference type="Pfam" id="PF09991">
    <property type="entry name" value="DUF2232"/>
    <property type="match status" value="1"/>
</dbReference>
<feature type="transmembrane region" description="Helical" evidence="1">
    <location>
        <begin position="7"/>
        <end position="28"/>
    </location>
</feature>
<feature type="transmembrane region" description="Helical" evidence="1">
    <location>
        <begin position="237"/>
        <end position="263"/>
    </location>
</feature>
<organism evidence="2 3">
    <name type="scientific">Bacillus taeanensis</name>
    <dbReference type="NCBI Taxonomy" id="273032"/>
    <lineage>
        <taxon>Bacteria</taxon>
        <taxon>Bacillati</taxon>
        <taxon>Bacillota</taxon>
        <taxon>Bacilli</taxon>
        <taxon>Bacillales</taxon>
        <taxon>Bacillaceae</taxon>
        <taxon>Bacillus</taxon>
    </lineage>
</organism>